<feature type="transmembrane region" description="Helical" evidence="2">
    <location>
        <begin position="64"/>
        <end position="88"/>
    </location>
</feature>
<organism evidence="3 4">
    <name type="scientific">Candidatus Borkfalkia avistercoris</name>
    <dbReference type="NCBI Taxonomy" id="2838504"/>
    <lineage>
        <taxon>Bacteria</taxon>
        <taxon>Bacillati</taxon>
        <taxon>Bacillota</taxon>
        <taxon>Clostridia</taxon>
        <taxon>Christensenellales</taxon>
        <taxon>Christensenellaceae</taxon>
        <taxon>Candidatus Borkfalkia</taxon>
    </lineage>
</organism>
<feature type="region of interest" description="Disordered" evidence="1">
    <location>
        <begin position="124"/>
        <end position="150"/>
    </location>
</feature>
<feature type="compositionally biased region" description="Low complexity" evidence="1">
    <location>
        <begin position="139"/>
        <end position="149"/>
    </location>
</feature>
<evidence type="ECO:0000256" key="2">
    <source>
        <dbReference type="SAM" id="Phobius"/>
    </source>
</evidence>
<name>A0A9D2CZC4_9FIRM</name>
<gene>
    <name evidence="3" type="ORF">H9727_05015</name>
</gene>
<feature type="transmembrane region" description="Helical" evidence="2">
    <location>
        <begin position="37"/>
        <end position="58"/>
    </location>
</feature>
<keyword evidence="2" id="KW-1133">Transmembrane helix</keyword>
<protein>
    <submittedName>
        <fullName evidence="3">Uncharacterized protein</fullName>
    </submittedName>
</protein>
<feature type="transmembrane region" description="Helical" evidence="2">
    <location>
        <begin position="375"/>
        <end position="394"/>
    </location>
</feature>
<feature type="transmembrane region" description="Helical" evidence="2">
    <location>
        <begin position="315"/>
        <end position="334"/>
    </location>
</feature>
<proteinExistence type="predicted"/>
<reference evidence="3" key="2">
    <citation type="submission" date="2021-04" db="EMBL/GenBank/DDBJ databases">
        <authorList>
            <person name="Gilroy R."/>
        </authorList>
    </citation>
    <scope>NUCLEOTIDE SEQUENCE</scope>
    <source>
        <strain evidence="3">CHK187-5294</strain>
    </source>
</reference>
<feature type="transmembrane region" description="Helical" evidence="2">
    <location>
        <begin position="290"/>
        <end position="309"/>
    </location>
</feature>
<keyword evidence="2" id="KW-0812">Transmembrane</keyword>
<comment type="caution">
    <text evidence="3">The sequence shown here is derived from an EMBL/GenBank/DDBJ whole genome shotgun (WGS) entry which is preliminary data.</text>
</comment>
<dbReference type="Proteomes" id="UP000824132">
    <property type="component" value="Unassembled WGS sequence"/>
</dbReference>
<feature type="transmembrane region" description="Helical" evidence="2">
    <location>
        <begin position="12"/>
        <end position="30"/>
    </location>
</feature>
<keyword evidence="2" id="KW-0472">Membrane</keyword>
<sequence length="504" mass="55821">MHKKRKTGFAFQMIQFMLFFLYAVVMLVVGGGAGTLAMSYVGIAFFGVAAIYLIFALIGRKYAWADIVTMIISIPFLAGVIFGIFGLLGSIFTRQGLKADADELAAQAEESALGSICGETEQAAVRGEEETSKNADFSEPAAEANAQEDAGAKPMKQAILDRKCETISVVSESGQTIEIHKVDYIYSGVRGSEELYTIVELKEDPSSVYILVYDEKTDKLFPTETEVAEKVFAEWKEKIGEEGKRSKLVLDLYDTIVHKKEWKEFRRSATQEELAVLAIGSKYRLSGAKFFVKAVVSVIGVILSVVLGITLFSQFGLFSLFILVGGYLFFNLMASKLVGYSDTYSSCNRKLSKEYRAFVNSLFRENAAVVIFREIVLLALMIFTLPYKFLLVIIETLIPSTHNWTVAHGGEAGAVISIPKGYDVGGLGEIGAYYASCSFEDAWDKHIEEYEKARLAKFSKYEYTDQYGVKREAYSDDGKNFFTSTDKLTQVGTSSDDGKTIDLK</sequence>
<evidence type="ECO:0000313" key="3">
    <source>
        <dbReference type="EMBL" id="HIZ03629.1"/>
    </source>
</evidence>
<dbReference type="AlphaFoldDB" id="A0A9D2CZC4"/>
<evidence type="ECO:0000313" key="4">
    <source>
        <dbReference type="Proteomes" id="UP000824132"/>
    </source>
</evidence>
<dbReference type="EMBL" id="DXCL01000026">
    <property type="protein sequence ID" value="HIZ03629.1"/>
    <property type="molecule type" value="Genomic_DNA"/>
</dbReference>
<reference evidence="3" key="1">
    <citation type="journal article" date="2021" name="PeerJ">
        <title>Extensive microbial diversity within the chicken gut microbiome revealed by metagenomics and culture.</title>
        <authorList>
            <person name="Gilroy R."/>
            <person name="Ravi A."/>
            <person name="Getino M."/>
            <person name="Pursley I."/>
            <person name="Horton D.L."/>
            <person name="Alikhan N.F."/>
            <person name="Baker D."/>
            <person name="Gharbi K."/>
            <person name="Hall N."/>
            <person name="Watson M."/>
            <person name="Adriaenssens E.M."/>
            <person name="Foster-Nyarko E."/>
            <person name="Jarju S."/>
            <person name="Secka A."/>
            <person name="Antonio M."/>
            <person name="Oren A."/>
            <person name="Chaudhuri R.R."/>
            <person name="La Ragione R."/>
            <person name="Hildebrand F."/>
            <person name="Pallen M.J."/>
        </authorList>
    </citation>
    <scope>NUCLEOTIDE SEQUENCE</scope>
    <source>
        <strain evidence="3">CHK187-5294</strain>
    </source>
</reference>
<accession>A0A9D2CZC4</accession>
<evidence type="ECO:0000256" key="1">
    <source>
        <dbReference type="SAM" id="MobiDB-lite"/>
    </source>
</evidence>